<dbReference type="InterPro" id="IPR036514">
    <property type="entry name" value="SGNH_hydro_sf"/>
</dbReference>
<dbReference type="PANTHER" id="PTHR43784">
    <property type="entry name" value="GDSL-LIKE LIPASE/ACYLHYDROLASE, PUTATIVE (AFU_ORTHOLOGUE AFUA_2G00820)-RELATED"/>
    <property type="match status" value="1"/>
</dbReference>
<accession>A0ABP6S649</accession>
<evidence type="ECO:0000256" key="1">
    <source>
        <dbReference type="SAM" id="MobiDB-lite"/>
    </source>
</evidence>
<dbReference type="InterPro" id="IPR053140">
    <property type="entry name" value="GDSL_Rv0518-like"/>
</dbReference>
<evidence type="ECO:0000313" key="4">
    <source>
        <dbReference type="Proteomes" id="UP001499990"/>
    </source>
</evidence>
<reference evidence="4" key="1">
    <citation type="journal article" date="2019" name="Int. J. Syst. Evol. Microbiol.">
        <title>The Global Catalogue of Microorganisms (GCM) 10K type strain sequencing project: providing services to taxonomists for standard genome sequencing and annotation.</title>
        <authorList>
            <consortium name="The Broad Institute Genomics Platform"/>
            <consortium name="The Broad Institute Genome Sequencing Center for Infectious Disease"/>
            <person name="Wu L."/>
            <person name="Ma J."/>
        </authorList>
    </citation>
    <scope>NUCLEOTIDE SEQUENCE [LARGE SCALE GENOMIC DNA]</scope>
    <source>
        <strain evidence="4">JCM 9651</strain>
    </source>
</reference>
<feature type="region of interest" description="Disordered" evidence="1">
    <location>
        <begin position="1"/>
        <end position="75"/>
    </location>
</feature>
<dbReference type="EMBL" id="BAAAYL010000001">
    <property type="protein sequence ID" value="GAA3369070.1"/>
    <property type="molecule type" value="Genomic_DNA"/>
</dbReference>
<evidence type="ECO:0000313" key="3">
    <source>
        <dbReference type="EMBL" id="GAA3369070.1"/>
    </source>
</evidence>
<dbReference type="Pfam" id="PF13472">
    <property type="entry name" value="Lipase_GDSL_2"/>
    <property type="match status" value="1"/>
</dbReference>
<feature type="compositionally biased region" description="Low complexity" evidence="1">
    <location>
        <begin position="8"/>
        <end position="20"/>
    </location>
</feature>
<protein>
    <recommendedName>
        <fullName evidence="2">SGNH hydrolase-type esterase domain-containing protein</fullName>
    </recommendedName>
</protein>
<organism evidence="3 4">
    <name type="scientific">Streptomyces sannanensis</name>
    <dbReference type="NCBI Taxonomy" id="285536"/>
    <lineage>
        <taxon>Bacteria</taxon>
        <taxon>Bacillati</taxon>
        <taxon>Actinomycetota</taxon>
        <taxon>Actinomycetes</taxon>
        <taxon>Kitasatosporales</taxon>
        <taxon>Streptomycetaceae</taxon>
        <taxon>Streptomyces</taxon>
    </lineage>
</organism>
<feature type="region of interest" description="Disordered" evidence="1">
    <location>
        <begin position="384"/>
        <end position="405"/>
    </location>
</feature>
<gene>
    <name evidence="3" type="ORF">GCM10020367_09970</name>
</gene>
<name>A0ABP6S649_9ACTN</name>
<dbReference type="InterPro" id="IPR013830">
    <property type="entry name" value="SGNH_hydro"/>
</dbReference>
<evidence type="ECO:0000259" key="2">
    <source>
        <dbReference type="Pfam" id="PF13472"/>
    </source>
</evidence>
<sequence>MTRIRGQAPSSLEEAAGSASEDGRRGLPGGERHLAACPVLEDGHSGRPGGERRPAARPAFEDGHSGPPDGGRHPVEARPVRFAALGDSLSEGVGDPVHGTWRGWAELLAGGLAVDVEFRKLAVSGALTRDVAERQTPEALEFGPDIASVVVGVNDTLRHSFDIHALALRFDEVCAALAGRGAVLLTACLPDPGAMLGLPAPLARPLARRQRAVNAVVHAVSARHDAVHLHAADAAWVADRSIWSADRLHPGERGHRMMAARFHELLTARGLALGTAPGTDPEQPPPSRAASLLWLATAGTGWVARRSTDLLPQLLALAASEVRHWARGTSVRLDQQAARRLSAALAAVSASPWDFARGTPVGIPAPTSAPLREWEDERALGVLDRPRRHLHGRGGQAARRPARDP</sequence>
<dbReference type="CDD" id="cd01832">
    <property type="entry name" value="SGNH_hydrolase_like_1"/>
    <property type="match status" value="1"/>
</dbReference>
<dbReference type="PANTHER" id="PTHR43784:SF2">
    <property type="entry name" value="GDSL-LIKE LIPASE_ACYLHYDROLASE, PUTATIVE (AFU_ORTHOLOGUE AFUA_2G00820)-RELATED"/>
    <property type="match status" value="1"/>
</dbReference>
<feature type="compositionally biased region" description="Basic and acidic residues" evidence="1">
    <location>
        <begin position="41"/>
        <end position="75"/>
    </location>
</feature>
<dbReference type="Proteomes" id="UP001499990">
    <property type="component" value="Unassembled WGS sequence"/>
</dbReference>
<proteinExistence type="predicted"/>
<keyword evidence="4" id="KW-1185">Reference proteome</keyword>
<dbReference type="SUPFAM" id="SSF52266">
    <property type="entry name" value="SGNH hydrolase"/>
    <property type="match status" value="1"/>
</dbReference>
<feature type="domain" description="SGNH hydrolase-type esterase" evidence="2">
    <location>
        <begin position="84"/>
        <end position="256"/>
    </location>
</feature>
<dbReference type="Gene3D" id="3.40.50.1110">
    <property type="entry name" value="SGNH hydrolase"/>
    <property type="match status" value="1"/>
</dbReference>
<feature type="compositionally biased region" description="Basic and acidic residues" evidence="1">
    <location>
        <begin position="21"/>
        <end position="34"/>
    </location>
</feature>
<comment type="caution">
    <text evidence="3">The sequence shown here is derived from an EMBL/GenBank/DDBJ whole genome shotgun (WGS) entry which is preliminary data.</text>
</comment>